<dbReference type="Proteomes" id="UP000007802">
    <property type="component" value="Unassembled WGS sequence"/>
</dbReference>
<name>F2TLA8_AJEDA</name>
<dbReference type="HOGENOM" id="CLU_2084225_0_0_1"/>
<accession>F2TLA8</accession>
<gene>
    <name evidence="1" type="ORF">BDDG_06966</name>
</gene>
<dbReference type="EMBL" id="GG749460">
    <property type="protein sequence ID" value="EGE84021.2"/>
    <property type="molecule type" value="Genomic_DNA"/>
</dbReference>
<dbReference type="AlphaFoldDB" id="F2TLA8"/>
<proteinExistence type="predicted"/>
<protein>
    <submittedName>
        <fullName evidence="1">Uncharacterized protein</fullName>
    </submittedName>
</protein>
<reference evidence="1" key="1">
    <citation type="submission" date="2010-03" db="EMBL/GenBank/DDBJ databases">
        <title>Annotation of Blastomyces dermatitidis strain ATCC 18188.</title>
        <authorList>
            <consortium name="The Broad Institute Genome Sequencing Platform"/>
            <consortium name="Broad Institute Genome Sequencing Center for Infectious Disease."/>
            <person name="Cuomo C."/>
            <person name="Klein B."/>
            <person name="Sullivan T."/>
            <person name="Heitman J."/>
            <person name="Young S."/>
            <person name="Zeng Q."/>
            <person name="Gargeya S."/>
            <person name="Alvarado L."/>
            <person name="Berlin A.M."/>
            <person name="Chapman S.B."/>
            <person name="Chen Z."/>
            <person name="Freedman E."/>
            <person name="Gellesch M."/>
            <person name="Goldberg J."/>
            <person name="Griggs A."/>
            <person name="Gujja S."/>
            <person name="Heilman E."/>
            <person name="Heiman D."/>
            <person name="Howarth C."/>
            <person name="Mehta T."/>
            <person name="Neiman D."/>
            <person name="Pearson M."/>
            <person name="Roberts A."/>
            <person name="Saif S."/>
            <person name="Shea T."/>
            <person name="Shenoy N."/>
            <person name="Sisk P."/>
            <person name="Stolte C."/>
            <person name="Sykes S."/>
            <person name="White J."/>
            <person name="Yandava C."/>
            <person name="Haas B."/>
            <person name="Nusbaum C."/>
            <person name="Birren B."/>
        </authorList>
    </citation>
    <scope>NUCLEOTIDE SEQUENCE [LARGE SCALE GENOMIC DNA]</scope>
    <source>
        <strain evidence="1">ATCC 18188</strain>
    </source>
</reference>
<evidence type="ECO:0000313" key="1">
    <source>
        <dbReference type="EMBL" id="EGE84021.2"/>
    </source>
</evidence>
<organism evidence="1">
    <name type="scientific">Ajellomyces dermatitidis (strain ATCC 18188 / CBS 674.68)</name>
    <name type="common">Blastomyces dermatitidis</name>
    <dbReference type="NCBI Taxonomy" id="653446"/>
    <lineage>
        <taxon>Eukaryota</taxon>
        <taxon>Fungi</taxon>
        <taxon>Dikarya</taxon>
        <taxon>Ascomycota</taxon>
        <taxon>Pezizomycotina</taxon>
        <taxon>Eurotiomycetes</taxon>
        <taxon>Eurotiomycetidae</taxon>
        <taxon>Onygenales</taxon>
        <taxon>Ajellomycetaceae</taxon>
        <taxon>Blastomyces</taxon>
    </lineage>
</organism>
<dbReference type="OrthoDB" id="10665597at2759"/>
<sequence>MIACVFQHLLLNDVPSNDVLLVNLLLFWNGLFPQSFLSLYLSQDRPVLVSQVIFRHSRKIARQCPDTIVAKGYRRVCFRYKMWTSLIDNLKHSLEYFTFSQKDHRASIRGQKQLGLFCEHRHVRPRPRPRRSHPVRFYDYNNNSRVTIPIDAQCVAYILPLLTGGGWHNLTSIKLCGVRPEDMIDRLPVLYKGLDDAE</sequence>